<dbReference type="GO" id="GO:0006357">
    <property type="term" value="P:regulation of transcription by RNA polymerase II"/>
    <property type="evidence" value="ECO:0007669"/>
    <property type="project" value="TreeGrafter"/>
</dbReference>
<dbReference type="SMART" id="SM00297">
    <property type="entry name" value="BROMO"/>
    <property type="match status" value="1"/>
</dbReference>
<evidence type="ECO:0000313" key="4">
    <source>
        <dbReference type="EMBL" id="RKP34890.1"/>
    </source>
</evidence>
<dbReference type="PRINTS" id="PR00503">
    <property type="entry name" value="BROMODOMAIN"/>
</dbReference>
<evidence type="ECO:0000259" key="3">
    <source>
        <dbReference type="PROSITE" id="PS50014"/>
    </source>
</evidence>
<dbReference type="AlphaFoldDB" id="A0A4P9ZR35"/>
<dbReference type="InterPro" id="IPR037782">
    <property type="entry name" value="Spt7"/>
</dbReference>
<organism evidence="4 5">
    <name type="scientific">Dimargaris cristalligena</name>
    <dbReference type="NCBI Taxonomy" id="215637"/>
    <lineage>
        <taxon>Eukaryota</taxon>
        <taxon>Fungi</taxon>
        <taxon>Fungi incertae sedis</taxon>
        <taxon>Zoopagomycota</taxon>
        <taxon>Kickxellomycotina</taxon>
        <taxon>Dimargaritomycetes</taxon>
        <taxon>Dimargaritales</taxon>
        <taxon>Dimargaritaceae</taxon>
        <taxon>Dimargaris</taxon>
    </lineage>
</organism>
<protein>
    <submittedName>
        <fullName evidence="4">Bromodomain-containing protein</fullName>
    </submittedName>
</protein>
<dbReference type="GO" id="GO:0046695">
    <property type="term" value="C:SLIK (SAGA-like) complex"/>
    <property type="evidence" value="ECO:0007669"/>
    <property type="project" value="InterPro"/>
</dbReference>
<feature type="non-terminal residue" evidence="4">
    <location>
        <position position="1"/>
    </location>
</feature>
<feature type="non-terminal residue" evidence="4">
    <location>
        <position position="59"/>
    </location>
</feature>
<reference evidence="5" key="1">
    <citation type="journal article" date="2018" name="Nat. Microbiol.">
        <title>Leveraging single-cell genomics to expand the fungal tree of life.</title>
        <authorList>
            <person name="Ahrendt S.R."/>
            <person name="Quandt C.A."/>
            <person name="Ciobanu D."/>
            <person name="Clum A."/>
            <person name="Salamov A."/>
            <person name="Andreopoulos B."/>
            <person name="Cheng J.F."/>
            <person name="Woyke T."/>
            <person name="Pelin A."/>
            <person name="Henrissat B."/>
            <person name="Reynolds N.K."/>
            <person name="Benny G.L."/>
            <person name="Smith M.E."/>
            <person name="James T.Y."/>
            <person name="Grigoriev I.V."/>
        </authorList>
    </citation>
    <scope>NUCLEOTIDE SEQUENCE [LARGE SCALE GENOMIC DNA]</scope>
    <source>
        <strain evidence="5">RSA 468</strain>
    </source>
</reference>
<dbReference type="PANTHER" id="PTHR47343:SF1">
    <property type="entry name" value="TRANSCRIPTIONAL ACTIVATOR SPT7"/>
    <property type="match status" value="1"/>
</dbReference>
<dbReference type="Pfam" id="PF00439">
    <property type="entry name" value="Bromodomain"/>
    <property type="match status" value="1"/>
</dbReference>
<dbReference type="Gene3D" id="1.20.920.10">
    <property type="entry name" value="Bromodomain-like"/>
    <property type="match status" value="1"/>
</dbReference>
<dbReference type="InterPro" id="IPR036427">
    <property type="entry name" value="Bromodomain-like_sf"/>
</dbReference>
<dbReference type="GO" id="GO:0000124">
    <property type="term" value="C:SAGA complex"/>
    <property type="evidence" value="ECO:0007669"/>
    <property type="project" value="InterPro"/>
</dbReference>
<dbReference type="EMBL" id="ML003033">
    <property type="protein sequence ID" value="RKP34890.1"/>
    <property type="molecule type" value="Genomic_DNA"/>
</dbReference>
<dbReference type="SUPFAM" id="SSF47370">
    <property type="entry name" value="Bromodomain"/>
    <property type="match status" value="1"/>
</dbReference>
<dbReference type="GO" id="GO:0005198">
    <property type="term" value="F:structural molecule activity"/>
    <property type="evidence" value="ECO:0007669"/>
    <property type="project" value="TreeGrafter"/>
</dbReference>
<keyword evidence="5" id="KW-1185">Reference proteome</keyword>
<name>A0A4P9ZR35_9FUNG</name>
<dbReference type="STRING" id="215637.A0A4P9ZR35"/>
<evidence type="ECO:0000256" key="2">
    <source>
        <dbReference type="PROSITE-ProRule" id="PRU00035"/>
    </source>
</evidence>
<sequence>PFLVKVSRRDAPDYYEVIKYPMDLGTMSKKLKNLQYPSKAAFVHDLDLIYKNCFTYNSD</sequence>
<dbReference type="InterPro" id="IPR001487">
    <property type="entry name" value="Bromodomain"/>
</dbReference>
<proteinExistence type="predicted"/>
<dbReference type="InterPro" id="IPR018359">
    <property type="entry name" value="Bromodomain_CS"/>
</dbReference>
<dbReference type="Proteomes" id="UP000268162">
    <property type="component" value="Unassembled WGS sequence"/>
</dbReference>
<evidence type="ECO:0000313" key="5">
    <source>
        <dbReference type="Proteomes" id="UP000268162"/>
    </source>
</evidence>
<keyword evidence="1 2" id="KW-0103">Bromodomain</keyword>
<dbReference type="PROSITE" id="PS00633">
    <property type="entry name" value="BROMODOMAIN_1"/>
    <property type="match status" value="1"/>
</dbReference>
<dbReference type="PROSITE" id="PS50014">
    <property type="entry name" value="BROMODOMAIN_2"/>
    <property type="match status" value="1"/>
</dbReference>
<dbReference type="GO" id="GO:0006325">
    <property type="term" value="P:chromatin organization"/>
    <property type="evidence" value="ECO:0007669"/>
    <property type="project" value="UniProtKB-ARBA"/>
</dbReference>
<dbReference type="PANTHER" id="PTHR47343">
    <property type="entry name" value="TRANSCRIPTIONAL ACTIVATOR SPT7"/>
    <property type="match status" value="1"/>
</dbReference>
<feature type="domain" description="Bromo" evidence="3">
    <location>
        <begin position="1"/>
        <end position="59"/>
    </location>
</feature>
<gene>
    <name evidence="4" type="ORF">BJ085DRAFT_2459</name>
</gene>
<evidence type="ECO:0000256" key="1">
    <source>
        <dbReference type="ARBA" id="ARBA00023117"/>
    </source>
</evidence>
<accession>A0A4P9ZR35</accession>